<accession>A0A0G4L606</accession>
<feature type="compositionally biased region" description="Gly residues" evidence="1">
    <location>
        <begin position="22"/>
        <end position="36"/>
    </location>
</feature>
<sequence>MQRVEMIVVVVVVVGISSGSGNSNGSGGGGGGGCGGRSSIASRGGNRGRELGGRWACGDASVN</sequence>
<feature type="signal peptide" evidence="2">
    <location>
        <begin position="1"/>
        <end position="21"/>
    </location>
</feature>
<gene>
    <name evidence="3" type="ORF">BN1723_011279</name>
</gene>
<dbReference type="Proteomes" id="UP000045706">
    <property type="component" value="Unassembled WGS sequence"/>
</dbReference>
<dbReference type="AlphaFoldDB" id="A0A0G4L606"/>
<evidence type="ECO:0000313" key="4">
    <source>
        <dbReference type="Proteomes" id="UP000045706"/>
    </source>
</evidence>
<proteinExistence type="predicted"/>
<evidence type="ECO:0000256" key="2">
    <source>
        <dbReference type="SAM" id="SignalP"/>
    </source>
</evidence>
<organism evidence="3 4">
    <name type="scientific">Verticillium longisporum</name>
    <name type="common">Verticillium dahliae var. longisporum</name>
    <dbReference type="NCBI Taxonomy" id="100787"/>
    <lineage>
        <taxon>Eukaryota</taxon>
        <taxon>Fungi</taxon>
        <taxon>Dikarya</taxon>
        <taxon>Ascomycota</taxon>
        <taxon>Pezizomycotina</taxon>
        <taxon>Sordariomycetes</taxon>
        <taxon>Hypocreomycetidae</taxon>
        <taxon>Glomerellales</taxon>
        <taxon>Plectosphaerellaceae</taxon>
        <taxon>Verticillium</taxon>
    </lineage>
</organism>
<name>A0A0G4L606_VERLO</name>
<dbReference type="PROSITE" id="PS51257">
    <property type="entry name" value="PROKAR_LIPOPROTEIN"/>
    <property type="match status" value="1"/>
</dbReference>
<reference evidence="4" key="1">
    <citation type="submission" date="2015-05" db="EMBL/GenBank/DDBJ databases">
        <authorList>
            <person name="Fogelqvist Johan"/>
        </authorList>
    </citation>
    <scope>NUCLEOTIDE SEQUENCE [LARGE SCALE GENOMIC DNA]</scope>
</reference>
<evidence type="ECO:0000256" key="1">
    <source>
        <dbReference type="SAM" id="MobiDB-lite"/>
    </source>
</evidence>
<keyword evidence="2" id="KW-0732">Signal</keyword>
<evidence type="ECO:0000313" key="3">
    <source>
        <dbReference type="EMBL" id="CRK17398.1"/>
    </source>
</evidence>
<feature type="region of interest" description="Disordered" evidence="1">
    <location>
        <begin position="17"/>
        <end position="63"/>
    </location>
</feature>
<protein>
    <submittedName>
        <fullName evidence="3">Uncharacterized protein</fullName>
    </submittedName>
</protein>
<feature type="chain" id="PRO_5002566115" evidence="2">
    <location>
        <begin position="22"/>
        <end position="63"/>
    </location>
</feature>
<dbReference type="EMBL" id="CVQI01007891">
    <property type="protein sequence ID" value="CRK17398.1"/>
    <property type="molecule type" value="Genomic_DNA"/>
</dbReference>